<dbReference type="Gene3D" id="1.10.510.10">
    <property type="entry name" value="Transferase(Phosphotransferase) domain 1"/>
    <property type="match status" value="1"/>
</dbReference>
<dbReference type="EC" id="2.7.11.1" evidence="1"/>
<evidence type="ECO:0000313" key="11">
    <source>
        <dbReference type="Proteomes" id="UP001518976"/>
    </source>
</evidence>
<feature type="transmembrane region" description="Helical" evidence="8">
    <location>
        <begin position="338"/>
        <end position="358"/>
    </location>
</feature>
<keyword evidence="3" id="KW-0808">Transferase</keyword>
<reference evidence="10 11" key="1">
    <citation type="submission" date="2021-02" db="EMBL/GenBank/DDBJ databases">
        <title>Streptomyces spirodelae sp. nov., isolated from duckweed.</title>
        <authorList>
            <person name="Saimee Y."/>
            <person name="Duangmal K."/>
        </authorList>
    </citation>
    <scope>NUCLEOTIDE SEQUENCE [LARGE SCALE GENOMIC DNA]</scope>
    <source>
        <strain evidence="10 11">DW4-2</strain>
    </source>
</reference>
<keyword evidence="8" id="KW-0472">Membrane</keyword>
<keyword evidence="6 7" id="KW-0067">ATP-binding</keyword>
<dbReference type="Gene3D" id="3.30.200.20">
    <property type="entry name" value="Phosphorylase Kinase, domain 1"/>
    <property type="match status" value="1"/>
</dbReference>
<feature type="transmembrane region" description="Helical" evidence="8">
    <location>
        <begin position="301"/>
        <end position="318"/>
    </location>
</feature>
<sequence>MTTRQAGDVIGGRYRLAAELGAGGFGRVWRAHDETLDVDVAIKELRLVPGMSEADHADRLARTTREARNAARLRRHEGIVTIHDVLVEDDLPWIIMELIDGRSLGEHIEEIGPLSVDRAADVAVSLLTAIGAAHEEGVVHRDIKPGNVMLAGDGKTLLTDFGIAVHDTDTVLTATGMLVGSAEYTAPERLRGADGLPASDLFSLGATLYQAVEGVSPFRRATRDATLAAVLLEEAPVPQRAGRLTQLITRLLDKDPDARPTVAEALAIVRGEQPTRVRIRPRVHVQHDTRSLPAPIPTTSWEYRTIAVIMALITALGVPGLPDAGPTWERVEHDSRVVIAVFDVLASGLLCASLAQLLPTAVGRAVTLLAQAAGFGFGCFAAGFAVHGAAKTLQAADVIAQQDDAATASLTALTVAVLVAAALTWQGRRQRRHEPR</sequence>
<gene>
    <name evidence="10" type="ORF">JW592_07545</name>
</gene>
<dbReference type="InterPro" id="IPR008271">
    <property type="entry name" value="Ser/Thr_kinase_AS"/>
</dbReference>
<evidence type="ECO:0000256" key="5">
    <source>
        <dbReference type="ARBA" id="ARBA00022777"/>
    </source>
</evidence>
<dbReference type="PROSITE" id="PS00108">
    <property type="entry name" value="PROTEIN_KINASE_ST"/>
    <property type="match status" value="1"/>
</dbReference>
<keyword evidence="5 10" id="KW-0418">Kinase</keyword>
<protein>
    <recommendedName>
        <fullName evidence="1">non-specific serine/threonine protein kinase</fullName>
        <ecNumber evidence="1">2.7.11.1</ecNumber>
    </recommendedName>
</protein>
<accession>A0ABS3WQB7</accession>
<proteinExistence type="predicted"/>
<feature type="binding site" evidence="7">
    <location>
        <position position="43"/>
    </location>
    <ligand>
        <name>ATP</name>
        <dbReference type="ChEBI" id="CHEBI:30616"/>
    </ligand>
</feature>
<feature type="transmembrane region" description="Helical" evidence="8">
    <location>
        <begin position="406"/>
        <end position="425"/>
    </location>
</feature>
<name>A0ABS3WQB7_9ACTN</name>
<keyword evidence="4 7" id="KW-0547">Nucleotide-binding</keyword>
<keyword evidence="8" id="KW-1133">Transmembrane helix</keyword>
<dbReference type="Pfam" id="PF00069">
    <property type="entry name" value="Pkinase"/>
    <property type="match status" value="1"/>
</dbReference>
<keyword evidence="11" id="KW-1185">Reference proteome</keyword>
<dbReference type="CDD" id="cd14014">
    <property type="entry name" value="STKc_PknB_like"/>
    <property type="match status" value="1"/>
</dbReference>
<dbReference type="SUPFAM" id="SSF56112">
    <property type="entry name" value="Protein kinase-like (PK-like)"/>
    <property type="match status" value="1"/>
</dbReference>
<evidence type="ECO:0000256" key="2">
    <source>
        <dbReference type="ARBA" id="ARBA00022527"/>
    </source>
</evidence>
<dbReference type="EMBL" id="JAFFZN010000004">
    <property type="protein sequence ID" value="MBO8185315.1"/>
    <property type="molecule type" value="Genomic_DNA"/>
</dbReference>
<dbReference type="PANTHER" id="PTHR43289">
    <property type="entry name" value="MITOGEN-ACTIVATED PROTEIN KINASE KINASE KINASE 20-RELATED"/>
    <property type="match status" value="1"/>
</dbReference>
<evidence type="ECO:0000259" key="9">
    <source>
        <dbReference type="PROSITE" id="PS50011"/>
    </source>
</evidence>
<dbReference type="InterPro" id="IPR011009">
    <property type="entry name" value="Kinase-like_dom_sf"/>
</dbReference>
<dbReference type="GO" id="GO:0004674">
    <property type="term" value="F:protein serine/threonine kinase activity"/>
    <property type="evidence" value="ECO:0007669"/>
    <property type="project" value="UniProtKB-KW"/>
</dbReference>
<evidence type="ECO:0000256" key="6">
    <source>
        <dbReference type="ARBA" id="ARBA00022840"/>
    </source>
</evidence>
<dbReference type="PANTHER" id="PTHR43289:SF6">
    <property type="entry name" value="SERINE_THREONINE-PROTEIN KINASE NEKL-3"/>
    <property type="match status" value="1"/>
</dbReference>
<keyword evidence="8" id="KW-0812">Transmembrane</keyword>
<evidence type="ECO:0000256" key="7">
    <source>
        <dbReference type="PROSITE-ProRule" id="PRU10141"/>
    </source>
</evidence>
<evidence type="ECO:0000256" key="1">
    <source>
        <dbReference type="ARBA" id="ARBA00012513"/>
    </source>
</evidence>
<dbReference type="PROSITE" id="PS50011">
    <property type="entry name" value="PROTEIN_KINASE_DOM"/>
    <property type="match status" value="1"/>
</dbReference>
<dbReference type="InterPro" id="IPR000719">
    <property type="entry name" value="Prot_kinase_dom"/>
</dbReference>
<dbReference type="Proteomes" id="UP001518976">
    <property type="component" value="Unassembled WGS sequence"/>
</dbReference>
<dbReference type="SMART" id="SM00220">
    <property type="entry name" value="S_TKc"/>
    <property type="match status" value="1"/>
</dbReference>
<evidence type="ECO:0000256" key="3">
    <source>
        <dbReference type="ARBA" id="ARBA00022679"/>
    </source>
</evidence>
<organism evidence="10 11">
    <name type="scientific">Streptomyces spirodelae</name>
    <dbReference type="NCBI Taxonomy" id="2812904"/>
    <lineage>
        <taxon>Bacteria</taxon>
        <taxon>Bacillati</taxon>
        <taxon>Actinomycetota</taxon>
        <taxon>Actinomycetes</taxon>
        <taxon>Kitasatosporales</taxon>
        <taxon>Streptomycetaceae</taxon>
        <taxon>Streptomyces</taxon>
    </lineage>
</organism>
<evidence type="ECO:0000256" key="8">
    <source>
        <dbReference type="SAM" id="Phobius"/>
    </source>
</evidence>
<feature type="domain" description="Protein kinase" evidence="9">
    <location>
        <begin position="14"/>
        <end position="276"/>
    </location>
</feature>
<comment type="caution">
    <text evidence="10">The sequence shown here is derived from an EMBL/GenBank/DDBJ whole genome shotgun (WGS) entry which is preliminary data.</text>
</comment>
<dbReference type="PROSITE" id="PS00107">
    <property type="entry name" value="PROTEIN_KINASE_ATP"/>
    <property type="match status" value="1"/>
</dbReference>
<evidence type="ECO:0000256" key="4">
    <source>
        <dbReference type="ARBA" id="ARBA00022741"/>
    </source>
</evidence>
<evidence type="ECO:0000313" key="10">
    <source>
        <dbReference type="EMBL" id="MBO8185315.1"/>
    </source>
</evidence>
<feature type="transmembrane region" description="Helical" evidence="8">
    <location>
        <begin position="365"/>
        <end position="386"/>
    </location>
</feature>
<dbReference type="InterPro" id="IPR017441">
    <property type="entry name" value="Protein_kinase_ATP_BS"/>
</dbReference>
<dbReference type="RefSeq" id="WP_209264111.1">
    <property type="nucleotide sequence ID" value="NZ_JAFFZN010000004.1"/>
</dbReference>
<keyword evidence="2 10" id="KW-0723">Serine/threonine-protein kinase</keyword>